<evidence type="ECO:0000256" key="2">
    <source>
        <dbReference type="ARBA" id="ARBA00010434"/>
    </source>
</evidence>
<accession>A0A0E3KRH8</accession>
<comment type="pathway">
    <text evidence="1 10">One-carbon metabolism; methyl-coenzyme M reduction; methane from methyl-coenzyme M: step 1/1.</text>
</comment>
<dbReference type="EMBL" id="CP009502">
    <property type="protein sequence ID" value="AKB15963.1"/>
    <property type="molecule type" value="Genomic_DNA"/>
</dbReference>
<dbReference type="Pfam" id="PF02745">
    <property type="entry name" value="MCR_alpha_N"/>
    <property type="match status" value="1"/>
</dbReference>
<dbReference type="InterPro" id="IPR015823">
    <property type="entry name" value="Me_CoM_Rdtase_asu_N_sub2"/>
</dbReference>
<comment type="subunit">
    <text evidence="3">MCR is a hexamer of two alpha, two beta, and two gamma chains, forming a dimer of heterotrimers.</text>
</comment>
<dbReference type="SUPFAM" id="SSF55088">
    <property type="entry name" value="Methyl-coenzyme M reductase subunits"/>
    <property type="match status" value="1"/>
</dbReference>
<evidence type="ECO:0000256" key="8">
    <source>
        <dbReference type="ARBA" id="ARBA00022994"/>
    </source>
</evidence>
<evidence type="ECO:0000256" key="6">
    <source>
        <dbReference type="ARBA" id="ARBA00022679"/>
    </source>
</evidence>
<dbReference type="RefSeq" id="WP_148704465.1">
    <property type="nucleotide sequence ID" value="NZ_CP009502.1"/>
</dbReference>
<evidence type="ECO:0000256" key="4">
    <source>
        <dbReference type="ARBA" id="ARBA00022481"/>
    </source>
</evidence>
<comment type="similarity">
    <text evidence="2">Belongs to the methyl-coenzyme M reductase alpha subunit family.</text>
</comment>
<feature type="modified residue" description="5-methylarginine" evidence="12">
    <location>
        <position position="271"/>
    </location>
</feature>
<dbReference type="Gene3D" id="1.20.840.10">
    <property type="entry name" value="Methyl-coenzyme M reductase, alpha/beta subunit, C-terminal"/>
    <property type="match status" value="1"/>
</dbReference>
<dbReference type="GO" id="GO:0050524">
    <property type="term" value="F:coenzyme-B sulfoethylthiotransferase activity"/>
    <property type="evidence" value="ECO:0007669"/>
    <property type="project" value="UniProtKB-UniRule"/>
</dbReference>
<dbReference type="Gene3D" id="3.90.390.10">
    <property type="entry name" value="Methyl-coenzyme M Reductase, Chain A, domain 1"/>
    <property type="match status" value="1"/>
</dbReference>
<feature type="domain" description="Methyl-coenzyme M reductase alpha subunit C-terminal" evidence="13">
    <location>
        <begin position="330"/>
        <end position="462"/>
    </location>
</feature>
<feature type="binding site" description="axial binding residue" evidence="11">
    <location>
        <position position="161"/>
    </location>
    <ligand>
        <name>coenzyme F430</name>
        <dbReference type="ChEBI" id="CHEBI:60540"/>
    </ligand>
    <ligandPart>
        <name>Ni</name>
        <dbReference type="ChEBI" id="CHEBI:28112"/>
    </ligandPart>
</feature>
<dbReference type="InterPro" id="IPR009024">
    <property type="entry name" value="Me_CoM_Rdtase_Fd-like_fold"/>
</dbReference>
<dbReference type="InterPro" id="IPR003183">
    <property type="entry name" value="Me_CoM_Rdtase_asu_N"/>
</dbReference>
<dbReference type="AlphaFoldDB" id="A0A0E3KRH8"/>
<reference evidence="15 16" key="1">
    <citation type="submission" date="2014-07" db="EMBL/GenBank/DDBJ databases">
        <title>Methanogenic archaea and the global carbon cycle.</title>
        <authorList>
            <person name="Henriksen J.R."/>
            <person name="Luke J."/>
            <person name="Reinhart S."/>
            <person name="Benedict M.N."/>
            <person name="Youngblut N.D."/>
            <person name="Metcalf M.E."/>
            <person name="Whitaker R.J."/>
            <person name="Metcalf W.W."/>
        </authorList>
    </citation>
    <scope>NUCLEOTIDE SEQUENCE [LARGE SCALE GENOMIC DNA]</scope>
    <source>
        <strain evidence="15 16">CHTI-55</strain>
    </source>
</reference>
<evidence type="ECO:0000313" key="16">
    <source>
        <dbReference type="Proteomes" id="UP000056925"/>
    </source>
</evidence>
<dbReference type="InterPro" id="IPR008924">
    <property type="entry name" value="Me_CoM_Rdtase_asu/bsu_C"/>
</dbReference>
<evidence type="ECO:0000256" key="7">
    <source>
        <dbReference type="ARBA" id="ARBA00022723"/>
    </source>
</evidence>
<evidence type="ECO:0000256" key="3">
    <source>
        <dbReference type="ARBA" id="ARBA00011155"/>
    </source>
</evidence>
<proteinExistence type="inferred from homology"/>
<evidence type="ECO:0000256" key="5">
    <source>
        <dbReference type="ARBA" id="ARBA00022596"/>
    </source>
</evidence>
<keyword evidence="6 10" id="KW-0808">Transferase</keyword>
<gene>
    <name evidence="15" type="ORF">MSTHC_1645</name>
</gene>
<keyword evidence="8 10" id="KW-0484">Methanogenesis</keyword>
<evidence type="ECO:0000256" key="10">
    <source>
        <dbReference type="PIRNR" id="PIRNR000262"/>
    </source>
</evidence>
<dbReference type="InterPro" id="IPR016212">
    <property type="entry name" value="Me_CoM_Rdtase_asu"/>
</dbReference>
<comment type="catalytic activity">
    <reaction evidence="9">
        <text>coenzyme B + methyl-coenzyme M = methane + coenzyme M-coenzyme B heterodisulfide</text>
        <dbReference type="Rhea" id="RHEA:12532"/>
        <dbReference type="ChEBI" id="CHEBI:16183"/>
        <dbReference type="ChEBI" id="CHEBI:58286"/>
        <dbReference type="ChEBI" id="CHEBI:58411"/>
        <dbReference type="ChEBI" id="CHEBI:58596"/>
        <dbReference type="EC" id="2.8.4.1"/>
    </reaction>
    <physiologicalReaction direction="left-to-right" evidence="9">
        <dbReference type="Rhea" id="RHEA:12533"/>
    </physiologicalReaction>
</comment>
<dbReference type="GO" id="GO:0046872">
    <property type="term" value="F:metal ion binding"/>
    <property type="evidence" value="ECO:0007669"/>
    <property type="project" value="UniProtKB-UniRule"/>
</dbReference>
<evidence type="ECO:0000256" key="1">
    <source>
        <dbReference type="ARBA" id="ARBA00005149"/>
    </source>
</evidence>
<feature type="domain" description="Methyl-coenzyme M reductase alpha subunit N-terminal" evidence="14">
    <location>
        <begin position="15"/>
        <end position="282"/>
    </location>
</feature>
<dbReference type="SUPFAM" id="SSF48081">
    <property type="entry name" value="Methyl-coenzyme M reductase alpha and beta chain C-terminal domain"/>
    <property type="match status" value="1"/>
</dbReference>
<dbReference type="EC" id="2.8.4.1" evidence="10"/>
<protein>
    <recommendedName>
        <fullName evidence="10">Methyl-coenzyme M reductase subunit alpha</fullName>
        <ecNumber evidence="10">2.8.4.1</ecNumber>
    </recommendedName>
</protein>
<evidence type="ECO:0000259" key="13">
    <source>
        <dbReference type="Pfam" id="PF02249"/>
    </source>
</evidence>
<dbReference type="Gene3D" id="3.30.70.470">
    <property type="match status" value="1"/>
</dbReference>
<evidence type="ECO:0000256" key="12">
    <source>
        <dbReference type="PIRSR" id="PIRSR000262-2"/>
    </source>
</evidence>
<keyword evidence="7 10" id="KW-0479">Metal-binding</keyword>
<name>A0A0E3KRH8_METTE</name>
<feature type="modified residue" description="5-methylarginine" evidence="12">
    <location>
        <position position="285"/>
    </location>
</feature>
<dbReference type="Pfam" id="PF02249">
    <property type="entry name" value="MCR_alpha"/>
    <property type="match status" value="1"/>
</dbReference>
<evidence type="ECO:0000256" key="11">
    <source>
        <dbReference type="PIRSR" id="PIRSR000262-1"/>
    </source>
</evidence>
<evidence type="ECO:0000256" key="9">
    <source>
        <dbReference type="ARBA" id="ARBA00047772"/>
    </source>
</evidence>
<dbReference type="PATRIC" id="fig|1434121.4.peg.2020"/>
<sequence length="571" mass="62132">MAADIFEKFKKSMEVKFAQEFGSNKQTGGDITSNTTKFLRLGPEQDDRKVEMIKAGKEIAEKRGLAFYNPMMHSGAPLGQRAITPYTISGTDMVCEPDDLHFVNNAAMQQFWDDIRRTCIVGLDMAHETLEKRLGKEVTPETINHYLEVLNHAMPGAAVVQEMMVETHPALVDDCYVKVFTGDDSLADEIDKQFLIDINKEFNEEQAAQIKASIGKTSWQAIHIPTIVSRTTDGAQTSRWAAMQIGMSFISAYAMCAGEAAVADLSFAAKHAALVSMGEMLPARRARGPNEPGGLSFGHLSDIIQTSRKVLDDPAKVALEVVGAGCMLYDQIWLGSYMSGGVGFTQYATAAYTDDILDNNTYYNVDYINDKYNGAANVGKDNKVKATLDVVKDIATESTIYGIETYEKFPTALEDHFGGSQRATVLAAAAGVATALATGNANAGLSGWYLSMYLHKEAWGRLGFFGFDLQDQCGATNVLSYQGDEGLPNELRGPNYPNYAMNVGHQGGYAGIAQAAHAGRGDAFTVNPLVKVCFADDLLPFNFAEPRKEFGRGALREFVPAGERSLIIPAK</sequence>
<dbReference type="NCBIfam" id="TIGR03256">
    <property type="entry name" value="met_CoM_red_alp"/>
    <property type="match status" value="1"/>
</dbReference>
<comment type="cofactor">
    <cofactor evidence="10">
        <name>coenzyme F430</name>
        <dbReference type="ChEBI" id="CHEBI:60540"/>
    </cofactor>
    <text evidence="10">Binds 2 coenzyme F430 non-covalently per MCR complex. Coenzyme F430 is a yellow nickel porphinoid. Methyl-coenzyme-M reductase is activated when the enzyme-bound coenzyme F430 is reduced to the Ni(I) oxidation state.</text>
</comment>
<keyword evidence="4" id="KW-0488">Methylation</keyword>
<dbReference type="GO" id="GO:0015948">
    <property type="term" value="P:methanogenesis"/>
    <property type="evidence" value="ECO:0007669"/>
    <property type="project" value="UniProtKB-UniRule"/>
</dbReference>
<dbReference type="KEGG" id="mthe:MSTHC_1645"/>
<evidence type="ECO:0000259" key="14">
    <source>
        <dbReference type="Pfam" id="PF02745"/>
    </source>
</evidence>
<dbReference type="UniPathway" id="UPA00646">
    <property type="reaction ID" value="UER00699"/>
</dbReference>
<dbReference type="Proteomes" id="UP000056925">
    <property type="component" value="Chromosome"/>
</dbReference>
<comment type="subunit">
    <text evidence="10">Hexamer of two alpha, two beta, and two gamma chains.</text>
</comment>
<organism evidence="15 16">
    <name type="scientific">Methanosarcina thermophila CHTI-55</name>
    <dbReference type="NCBI Taxonomy" id="1434121"/>
    <lineage>
        <taxon>Archaea</taxon>
        <taxon>Methanobacteriati</taxon>
        <taxon>Methanobacteriota</taxon>
        <taxon>Stenosarchaea group</taxon>
        <taxon>Methanomicrobia</taxon>
        <taxon>Methanosarcinales</taxon>
        <taxon>Methanosarcinaceae</taxon>
        <taxon>Methanosarcina</taxon>
    </lineage>
</organism>
<dbReference type="InterPro" id="IPR009047">
    <property type="entry name" value="Me_CoM_Rdtase_asu_C"/>
</dbReference>
<evidence type="ECO:0000313" key="15">
    <source>
        <dbReference type="EMBL" id="AKB15963.1"/>
    </source>
</evidence>
<keyword evidence="5 10" id="KW-0533">Nickel</keyword>
<dbReference type="HOGENOM" id="CLU_493170_0_0_2"/>
<dbReference type="PIRSF" id="PIRSF000262">
    <property type="entry name" value="MCR_alpha"/>
    <property type="match status" value="1"/>
</dbReference>
<comment type="function">
    <text evidence="10">Component of the methyl-coenzyme M reductase (MCR) I that catalyzes the reductive cleavage of methyl-coenzyme M (CoM-S-CH3 or 2-(methylthio)ethanesulfonate) using coenzyme B (CoB or 7-mercaptoheptanoylthreonine phosphate) as reductant which results in the production of methane and the mixed heterodisulfide of CoB and CoM (CoM-S-S-CoB). This is the final step in methanogenesis.</text>
</comment>
<dbReference type="InterPro" id="IPR015811">
    <property type="entry name" value="Me_CoM_Rdtase_asu_N_sub1"/>
</dbReference>
<dbReference type="GeneID" id="41602999"/>